<name>A0A1I0ZFH6_9CELL</name>
<keyword evidence="4 10" id="KW-1133">Transmembrane helix</keyword>
<feature type="transmembrane region" description="Helical" evidence="10">
    <location>
        <begin position="63"/>
        <end position="83"/>
    </location>
</feature>
<feature type="transmembrane region" description="Helical" evidence="10">
    <location>
        <begin position="103"/>
        <end position="124"/>
    </location>
</feature>
<dbReference type="HAMAP" id="MF_00454">
    <property type="entry name" value="FluC"/>
    <property type="match status" value="1"/>
</dbReference>
<keyword evidence="6 10" id="KW-0407">Ion channel</keyword>
<evidence type="ECO:0000256" key="2">
    <source>
        <dbReference type="ARBA" id="ARBA00022475"/>
    </source>
</evidence>
<dbReference type="Pfam" id="PF02537">
    <property type="entry name" value="CRCB"/>
    <property type="match status" value="1"/>
</dbReference>
<sequence length="125" mass="12507">MILALAVAVAGGLGAATRLVVDGAVRERLRTAAPSGTHAVNLTGSLLLGLLTGLVLRGWPGVWALVLGTGFLGGYTTYGTAAVETARLLAERRWWAAMVHGPGMLVAAVLLAALGLVLGAGPALG</sequence>
<keyword evidence="10" id="KW-0406">Ion transport</keyword>
<keyword evidence="3 10" id="KW-0812">Transmembrane</keyword>
<dbReference type="EMBL" id="FOKA01000010">
    <property type="protein sequence ID" value="SFB23158.1"/>
    <property type="molecule type" value="Genomic_DNA"/>
</dbReference>
<feature type="transmembrane region" description="Helical" evidence="10">
    <location>
        <begin position="38"/>
        <end position="56"/>
    </location>
</feature>
<keyword evidence="10" id="KW-0915">Sodium</keyword>
<protein>
    <recommendedName>
        <fullName evidence="10">Fluoride-specific ion channel FluC</fullName>
    </recommendedName>
</protein>
<comment type="catalytic activity">
    <reaction evidence="8">
        <text>fluoride(in) = fluoride(out)</text>
        <dbReference type="Rhea" id="RHEA:76159"/>
        <dbReference type="ChEBI" id="CHEBI:17051"/>
    </reaction>
    <physiologicalReaction direction="left-to-right" evidence="8">
        <dbReference type="Rhea" id="RHEA:76160"/>
    </physiologicalReaction>
</comment>
<dbReference type="RefSeq" id="WP_308439558.1">
    <property type="nucleotide sequence ID" value="NZ_BONM01000046.1"/>
</dbReference>
<evidence type="ECO:0000256" key="5">
    <source>
        <dbReference type="ARBA" id="ARBA00023136"/>
    </source>
</evidence>
<evidence type="ECO:0000256" key="10">
    <source>
        <dbReference type="HAMAP-Rule" id="MF_00454"/>
    </source>
</evidence>
<reference evidence="11 12" key="1">
    <citation type="submission" date="2016-10" db="EMBL/GenBank/DDBJ databases">
        <authorList>
            <person name="de Groot N.N."/>
        </authorList>
    </citation>
    <scope>NUCLEOTIDE SEQUENCE [LARGE SCALE GENOMIC DNA]</scope>
    <source>
        <strain evidence="11 12">CGMCC 4.6945</strain>
    </source>
</reference>
<dbReference type="GO" id="GO:0140114">
    <property type="term" value="P:cellular detoxification of fluoride"/>
    <property type="evidence" value="ECO:0007669"/>
    <property type="project" value="UniProtKB-UniRule"/>
</dbReference>
<evidence type="ECO:0000256" key="1">
    <source>
        <dbReference type="ARBA" id="ARBA00004651"/>
    </source>
</evidence>
<keyword evidence="2 10" id="KW-1003">Cell membrane</keyword>
<feature type="binding site" evidence="10">
    <location>
        <position position="73"/>
    </location>
    <ligand>
        <name>Na(+)</name>
        <dbReference type="ChEBI" id="CHEBI:29101"/>
        <note>structural</note>
    </ligand>
</feature>
<evidence type="ECO:0000256" key="8">
    <source>
        <dbReference type="ARBA" id="ARBA00035585"/>
    </source>
</evidence>
<keyword evidence="10" id="KW-0813">Transport</keyword>
<gene>
    <name evidence="10" type="primary">fluC</name>
    <name evidence="10" type="synonym">crcB</name>
    <name evidence="11" type="ORF">SAMN05421867_110118</name>
</gene>
<accession>A0A1I0ZFH6</accession>
<keyword evidence="5 10" id="KW-0472">Membrane</keyword>
<feature type="binding site" evidence="10">
    <location>
        <position position="76"/>
    </location>
    <ligand>
        <name>Na(+)</name>
        <dbReference type="ChEBI" id="CHEBI:29101"/>
        <note>structural</note>
    </ligand>
</feature>
<dbReference type="STRING" id="988821.SAMN05421867_110118"/>
<comment type="function">
    <text evidence="9 10">Fluoride-specific ion channel. Important for reducing fluoride concentration in the cell, thus reducing its toxicity.</text>
</comment>
<evidence type="ECO:0000256" key="4">
    <source>
        <dbReference type="ARBA" id="ARBA00022989"/>
    </source>
</evidence>
<proteinExistence type="inferred from homology"/>
<dbReference type="GO" id="GO:0005886">
    <property type="term" value="C:plasma membrane"/>
    <property type="evidence" value="ECO:0007669"/>
    <property type="project" value="UniProtKB-SubCell"/>
</dbReference>
<dbReference type="GO" id="GO:0062054">
    <property type="term" value="F:fluoride channel activity"/>
    <property type="evidence" value="ECO:0007669"/>
    <property type="project" value="UniProtKB-UniRule"/>
</dbReference>
<dbReference type="GO" id="GO:0046872">
    <property type="term" value="F:metal ion binding"/>
    <property type="evidence" value="ECO:0007669"/>
    <property type="project" value="UniProtKB-KW"/>
</dbReference>
<keyword evidence="10" id="KW-0479">Metal-binding</keyword>
<dbReference type="InterPro" id="IPR003691">
    <property type="entry name" value="FluC"/>
</dbReference>
<evidence type="ECO:0000313" key="11">
    <source>
        <dbReference type="EMBL" id="SFB23158.1"/>
    </source>
</evidence>
<evidence type="ECO:0000313" key="12">
    <source>
        <dbReference type="Proteomes" id="UP000199012"/>
    </source>
</evidence>
<dbReference type="AlphaFoldDB" id="A0A1I0ZFH6"/>
<comment type="activity regulation">
    <text evidence="10">Na(+) is not transported, but it plays an essential structural role and its presence is essential for fluoride channel function.</text>
</comment>
<evidence type="ECO:0000256" key="9">
    <source>
        <dbReference type="ARBA" id="ARBA00049940"/>
    </source>
</evidence>
<dbReference type="Proteomes" id="UP000199012">
    <property type="component" value="Unassembled WGS sequence"/>
</dbReference>
<evidence type="ECO:0000256" key="7">
    <source>
        <dbReference type="ARBA" id="ARBA00035120"/>
    </source>
</evidence>
<evidence type="ECO:0000256" key="3">
    <source>
        <dbReference type="ARBA" id="ARBA00022692"/>
    </source>
</evidence>
<comment type="subcellular location">
    <subcellularLocation>
        <location evidence="1 10">Cell membrane</location>
        <topology evidence="1 10">Multi-pass membrane protein</topology>
    </subcellularLocation>
</comment>
<keyword evidence="12" id="KW-1185">Reference proteome</keyword>
<comment type="similarity">
    <text evidence="7 10">Belongs to the fluoride channel Fluc/FEX (TC 1.A.43) family.</text>
</comment>
<organism evidence="11 12">
    <name type="scientific">Cellulomonas marina</name>
    <dbReference type="NCBI Taxonomy" id="988821"/>
    <lineage>
        <taxon>Bacteria</taxon>
        <taxon>Bacillati</taxon>
        <taxon>Actinomycetota</taxon>
        <taxon>Actinomycetes</taxon>
        <taxon>Micrococcales</taxon>
        <taxon>Cellulomonadaceae</taxon>
        <taxon>Cellulomonas</taxon>
    </lineage>
</organism>
<evidence type="ECO:0000256" key="6">
    <source>
        <dbReference type="ARBA" id="ARBA00023303"/>
    </source>
</evidence>